<name>A0A1E2URK1_9GAMM</name>
<proteinExistence type="predicted"/>
<keyword evidence="2" id="KW-0812">Transmembrane</keyword>
<dbReference type="Pfam" id="PF00578">
    <property type="entry name" value="AhpC-TSA"/>
    <property type="match status" value="1"/>
</dbReference>
<dbReference type="Gene3D" id="3.40.30.10">
    <property type="entry name" value="Glutaredoxin"/>
    <property type="match status" value="1"/>
</dbReference>
<evidence type="ECO:0000313" key="4">
    <source>
        <dbReference type="EMBL" id="ODB97377.1"/>
    </source>
</evidence>
<sequence length="186" mass="21343">MYPVNPVCLLGSAVSGLTWSILFFLLLNISSHNRLEAAEHRLTPVAPIPALPFRLLNLDGEYKQLRDYRGQVVVVNFWASWCAPCRAELPSMNRAWERLKSSGMAMLAINLGEDREAINAFLRDYPIDFEVLMDERGRISQRWRVRALPTTLVLNKRGQIIYQVVGEREWDQPVLIELIESLQSGY</sequence>
<dbReference type="Proteomes" id="UP000094849">
    <property type="component" value="Unassembled WGS sequence"/>
</dbReference>
<dbReference type="OrthoDB" id="9788279at2"/>
<evidence type="ECO:0000259" key="3">
    <source>
        <dbReference type="PROSITE" id="PS51352"/>
    </source>
</evidence>
<dbReference type="InterPro" id="IPR050553">
    <property type="entry name" value="Thioredoxin_ResA/DsbE_sf"/>
</dbReference>
<evidence type="ECO:0000313" key="5">
    <source>
        <dbReference type="Proteomes" id="UP000094849"/>
    </source>
</evidence>
<dbReference type="PANTHER" id="PTHR42852">
    <property type="entry name" value="THIOL:DISULFIDE INTERCHANGE PROTEIN DSBE"/>
    <property type="match status" value="1"/>
</dbReference>
<dbReference type="CDD" id="cd02966">
    <property type="entry name" value="TlpA_like_family"/>
    <property type="match status" value="1"/>
</dbReference>
<evidence type="ECO:0000256" key="1">
    <source>
        <dbReference type="ARBA" id="ARBA00023284"/>
    </source>
</evidence>
<dbReference type="PROSITE" id="PS51352">
    <property type="entry name" value="THIOREDOXIN_2"/>
    <property type="match status" value="1"/>
</dbReference>
<protein>
    <recommendedName>
        <fullName evidence="3">Thioredoxin domain-containing protein</fullName>
    </recommendedName>
</protein>
<evidence type="ECO:0000256" key="2">
    <source>
        <dbReference type="SAM" id="Phobius"/>
    </source>
</evidence>
<dbReference type="InterPro" id="IPR036249">
    <property type="entry name" value="Thioredoxin-like_sf"/>
</dbReference>
<dbReference type="PANTHER" id="PTHR42852:SF17">
    <property type="entry name" value="THIOREDOXIN-LIKE PROTEIN HI_1115"/>
    <property type="match status" value="1"/>
</dbReference>
<feature type="domain" description="Thioredoxin" evidence="3">
    <location>
        <begin position="44"/>
        <end position="184"/>
    </location>
</feature>
<feature type="transmembrane region" description="Helical" evidence="2">
    <location>
        <begin position="7"/>
        <end position="27"/>
    </location>
</feature>
<dbReference type="SUPFAM" id="SSF52833">
    <property type="entry name" value="Thioredoxin-like"/>
    <property type="match status" value="1"/>
</dbReference>
<dbReference type="STRING" id="1818881.A3196_11770"/>
<dbReference type="EMBL" id="LVJZ01000003">
    <property type="protein sequence ID" value="ODB97377.1"/>
    <property type="molecule type" value="Genomic_DNA"/>
</dbReference>
<keyword evidence="5" id="KW-1185">Reference proteome</keyword>
<keyword evidence="1" id="KW-0676">Redox-active center</keyword>
<keyword evidence="2" id="KW-0472">Membrane</keyword>
<dbReference type="AlphaFoldDB" id="A0A1E2URK1"/>
<dbReference type="GO" id="GO:0015036">
    <property type="term" value="F:disulfide oxidoreductase activity"/>
    <property type="evidence" value="ECO:0007669"/>
    <property type="project" value="UniProtKB-ARBA"/>
</dbReference>
<dbReference type="InterPro" id="IPR000866">
    <property type="entry name" value="AhpC/TSA"/>
</dbReference>
<gene>
    <name evidence="4" type="ORF">A3196_11770</name>
</gene>
<dbReference type="PROSITE" id="PS00194">
    <property type="entry name" value="THIOREDOXIN_1"/>
    <property type="match status" value="1"/>
</dbReference>
<dbReference type="InterPro" id="IPR017937">
    <property type="entry name" value="Thioredoxin_CS"/>
</dbReference>
<organism evidence="4 5">
    <name type="scientific">Candidatus Thiodiazotropha endoloripes</name>
    <dbReference type="NCBI Taxonomy" id="1818881"/>
    <lineage>
        <taxon>Bacteria</taxon>
        <taxon>Pseudomonadati</taxon>
        <taxon>Pseudomonadota</taxon>
        <taxon>Gammaproteobacteria</taxon>
        <taxon>Chromatiales</taxon>
        <taxon>Sedimenticolaceae</taxon>
        <taxon>Candidatus Thiodiazotropha</taxon>
    </lineage>
</organism>
<accession>A0A1E2URK1</accession>
<comment type="caution">
    <text evidence="4">The sequence shown here is derived from an EMBL/GenBank/DDBJ whole genome shotgun (WGS) entry which is preliminary data.</text>
</comment>
<keyword evidence="2" id="KW-1133">Transmembrane helix</keyword>
<dbReference type="InterPro" id="IPR013766">
    <property type="entry name" value="Thioredoxin_domain"/>
</dbReference>
<dbReference type="GO" id="GO:0016209">
    <property type="term" value="F:antioxidant activity"/>
    <property type="evidence" value="ECO:0007669"/>
    <property type="project" value="InterPro"/>
</dbReference>
<reference evidence="4 5" key="1">
    <citation type="submission" date="2016-03" db="EMBL/GenBank/DDBJ databases">
        <title>Chemosynthetic sulphur-oxidizing symbionts of marine invertebrate animals are capable of nitrogen fixation.</title>
        <authorList>
            <person name="Petersen J.M."/>
            <person name="Kemper A."/>
            <person name="Gruber-Vodicka H."/>
            <person name="Cardini U."/>
            <person name="Geest Mvander."/>
            <person name="Kleiner M."/>
            <person name="Bulgheresi S."/>
            <person name="Fussmann M."/>
            <person name="Herbold C."/>
            <person name="Seah B.K.B."/>
            <person name="Antony C.Paul."/>
            <person name="Liu D."/>
            <person name="Belitz A."/>
            <person name="Weber M."/>
        </authorList>
    </citation>
    <scope>NUCLEOTIDE SEQUENCE [LARGE SCALE GENOMIC DNA]</scope>
    <source>
        <strain evidence="4">G_D</strain>
    </source>
</reference>